<evidence type="ECO:0000313" key="19">
    <source>
        <dbReference type="Proteomes" id="UP000637632"/>
    </source>
</evidence>
<keyword evidence="6" id="KW-0597">Phosphoprotein</keyword>
<dbReference type="Pfam" id="PF00672">
    <property type="entry name" value="HAMP"/>
    <property type="match status" value="1"/>
</dbReference>
<evidence type="ECO:0000256" key="13">
    <source>
        <dbReference type="ARBA" id="ARBA00023012"/>
    </source>
</evidence>
<feature type="domain" description="HAMP" evidence="17">
    <location>
        <begin position="181"/>
        <end position="233"/>
    </location>
</feature>
<dbReference type="PROSITE" id="PS50109">
    <property type="entry name" value="HIS_KIN"/>
    <property type="match status" value="1"/>
</dbReference>
<keyword evidence="11" id="KW-0067">ATP-binding</keyword>
<dbReference type="PRINTS" id="PR00344">
    <property type="entry name" value="BCTRLSENSOR"/>
</dbReference>
<comment type="caution">
    <text evidence="18">The sequence shown here is derived from an EMBL/GenBank/DDBJ whole genome shotgun (WGS) entry which is preliminary data.</text>
</comment>
<dbReference type="SMART" id="SM00388">
    <property type="entry name" value="HisKA"/>
    <property type="match status" value="1"/>
</dbReference>
<dbReference type="InterPro" id="IPR036097">
    <property type="entry name" value="HisK_dim/P_sf"/>
</dbReference>
<gene>
    <name evidence="18" type="ORF">H8K26_05060</name>
</gene>
<dbReference type="SMART" id="SM00387">
    <property type="entry name" value="HATPase_c"/>
    <property type="match status" value="1"/>
</dbReference>
<name>A0ABR6XD14_9BURK</name>
<evidence type="ECO:0000256" key="15">
    <source>
        <dbReference type="SAM" id="Phobius"/>
    </source>
</evidence>
<evidence type="ECO:0000256" key="4">
    <source>
        <dbReference type="ARBA" id="ARBA00022475"/>
    </source>
</evidence>
<evidence type="ECO:0000313" key="18">
    <source>
        <dbReference type="EMBL" id="MBC3810804.1"/>
    </source>
</evidence>
<dbReference type="Pfam" id="PF16524">
    <property type="entry name" value="RisS_PPD"/>
    <property type="match status" value="1"/>
</dbReference>
<organism evidence="18 19">
    <name type="scientific">Undibacterium aquatile</name>
    <dbReference type="NCBI Taxonomy" id="1537398"/>
    <lineage>
        <taxon>Bacteria</taxon>
        <taxon>Pseudomonadati</taxon>
        <taxon>Pseudomonadota</taxon>
        <taxon>Betaproteobacteria</taxon>
        <taxon>Burkholderiales</taxon>
        <taxon>Oxalobacteraceae</taxon>
        <taxon>Undibacterium</taxon>
    </lineage>
</organism>
<proteinExistence type="predicted"/>
<dbReference type="RefSeq" id="WP_186885496.1">
    <property type="nucleotide sequence ID" value="NZ_JACOFT010000002.1"/>
</dbReference>
<protein>
    <recommendedName>
        <fullName evidence="3">histidine kinase</fullName>
        <ecNumber evidence="3">2.7.13.3</ecNumber>
    </recommendedName>
</protein>
<evidence type="ECO:0000256" key="7">
    <source>
        <dbReference type="ARBA" id="ARBA00022679"/>
    </source>
</evidence>
<keyword evidence="14 15" id="KW-0472">Membrane</keyword>
<dbReference type="InterPro" id="IPR036890">
    <property type="entry name" value="HATPase_C_sf"/>
</dbReference>
<dbReference type="PANTHER" id="PTHR44936">
    <property type="entry name" value="SENSOR PROTEIN CREC"/>
    <property type="match status" value="1"/>
</dbReference>
<dbReference type="PANTHER" id="PTHR44936:SF5">
    <property type="entry name" value="SENSOR HISTIDINE KINASE ENVZ"/>
    <property type="match status" value="1"/>
</dbReference>
<feature type="transmembrane region" description="Helical" evidence="15">
    <location>
        <begin position="161"/>
        <end position="183"/>
    </location>
</feature>
<evidence type="ECO:0000256" key="8">
    <source>
        <dbReference type="ARBA" id="ARBA00022692"/>
    </source>
</evidence>
<keyword evidence="8 15" id="KW-0812">Transmembrane</keyword>
<dbReference type="Gene3D" id="3.30.450.300">
    <property type="entry name" value="Sensor histidine kinase RisS, periplasmic domain"/>
    <property type="match status" value="1"/>
</dbReference>
<sequence length="454" mass="51539">MRSYLNSLEWLRSGLFWRTFFLLAILVMASMMIWFVSFKTLERTPRAQQLTAQITSIVTITRAALTHSAPEKRKELLLDLAHSEGIRIYLRNDADTLDKLEPTVFLTEFSEMMKAQLGKETRFARSVNGNSGFWISLEIEGDHYWLRLDEDRLEPPTTLPVLSWITATLLITLLGAAVISKFINDPLSRLSNAARLLAQGKQAPALPERGPKEIRETNASFNNMVADLARIDADRTIILAGISHDLRTPLARMQLEVEMADLDEQARSGMQSDLSQMDAIINQFLDYAKPIDSLRFDKVNISELLKQVIQEYSRVNYLHLHSAIATDMYISGNATELRRLFSNLIENSCRYGKNPDKLNTVVEIQCSHKTKGKKQGVLISFRDYGEGAPSDDDIGRLLKPFTRADVSRSQANGSGLGLAIVDRIVRRHRGRLRIYNHEHKGFVAVMIFPEMKFK</sequence>
<evidence type="ECO:0000256" key="1">
    <source>
        <dbReference type="ARBA" id="ARBA00000085"/>
    </source>
</evidence>
<dbReference type="InterPro" id="IPR032408">
    <property type="entry name" value="RisS_PPD"/>
</dbReference>
<evidence type="ECO:0000259" key="17">
    <source>
        <dbReference type="PROSITE" id="PS50885"/>
    </source>
</evidence>
<keyword evidence="13" id="KW-0902">Two-component regulatory system</keyword>
<comment type="catalytic activity">
    <reaction evidence="1">
        <text>ATP + protein L-histidine = ADP + protein N-phospho-L-histidine.</text>
        <dbReference type="EC" id="2.7.13.3"/>
    </reaction>
</comment>
<dbReference type="InterPro" id="IPR003660">
    <property type="entry name" value="HAMP_dom"/>
</dbReference>
<evidence type="ECO:0000256" key="3">
    <source>
        <dbReference type="ARBA" id="ARBA00012438"/>
    </source>
</evidence>
<dbReference type="SMART" id="SM00304">
    <property type="entry name" value="HAMP"/>
    <property type="match status" value="1"/>
</dbReference>
<dbReference type="InterPro" id="IPR003594">
    <property type="entry name" value="HATPase_dom"/>
</dbReference>
<evidence type="ECO:0000256" key="5">
    <source>
        <dbReference type="ARBA" id="ARBA00022519"/>
    </source>
</evidence>
<evidence type="ECO:0000256" key="2">
    <source>
        <dbReference type="ARBA" id="ARBA00004429"/>
    </source>
</evidence>
<dbReference type="CDD" id="cd06225">
    <property type="entry name" value="HAMP"/>
    <property type="match status" value="1"/>
</dbReference>
<keyword evidence="10" id="KW-0418">Kinase</keyword>
<dbReference type="InterPro" id="IPR005467">
    <property type="entry name" value="His_kinase_dom"/>
</dbReference>
<keyword evidence="12 15" id="KW-1133">Transmembrane helix</keyword>
<dbReference type="EC" id="2.7.13.3" evidence="3"/>
<evidence type="ECO:0000256" key="9">
    <source>
        <dbReference type="ARBA" id="ARBA00022741"/>
    </source>
</evidence>
<dbReference type="InterPro" id="IPR004358">
    <property type="entry name" value="Sig_transdc_His_kin-like_C"/>
</dbReference>
<dbReference type="InterPro" id="IPR003661">
    <property type="entry name" value="HisK_dim/P_dom"/>
</dbReference>
<dbReference type="SUPFAM" id="SSF47384">
    <property type="entry name" value="Homodimeric domain of signal transducing histidine kinase"/>
    <property type="match status" value="1"/>
</dbReference>
<dbReference type="SUPFAM" id="SSF55874">
    <property type="entry name" value="ATPase domain of HSP90 chaperone/DNA topoisomerase II/histidine kinase"/>
    <property type="match status" value="1"/>
</dbReference>
<keyword evidence="4" id="KW-1003">Cell membrane</keyword>
<evidence type="ECO:0000256" key="11">
    <source>
        <dbReference type="ARBA" id="ARBA00022840"/>
    </source>
</evidence>
<dbReference type="EMBL" id="JACOFT010000002">
    <property type="protein sequence ID" value="MBC3810804.1"/>
    <property type="molecule type" value="Genomic_DNA"/>
</dbReference>
<dbReference type="Gene3D" id="3.30.565.10">
    <property type="entry name" value="Histidine kinase-like ATPase, C-terminal domain"/>
    <property type="match status" value="1"/>
</dbReference>
<evidence type="ECO:0000256" key="10">
    <source>
        <dbReference type="ARBA" id="ARBA00022777"/>
    </source>
</evidence>
<dbReference type="Pfam" id="PF02518">
    <property type="entry name" value="HATPase_c"/>
    <property type="match status" value="1"/>
</dbReference>
<comment type="subcellular location">
    <subcellularLocation>
        <location evidence="2">Cell inner membrane</location>
        <topology evidence="2">Multi-pass membrane protein</topology>
    </subcellularLocation>
</comment>
<keyword evidence="5" id="KW-0997">Cell inner membrane</keyword>
<reference evidence="18 19" key="1">
    <citation type="submission" date="2020-08" db="EMBL/GenBank/DDBJ databases">
        <title>Novel species isolated from subtropical streams in China.</title>
        <authorList>
            <person name="Lu H."/>
        </authorList>
    </citation>
    <scope>NUCLEOTIDE SEQUENCE [LARGE SCALE GENOMIC DNA]</scope>
    <source>
        <strain evidence="18 19">CCTCC AB 2015119</strain>
    </source>
</reference>
<dbReference type="InterPro" id="IPR050980">
    <property type="entry name" value="2C_sensor_his_kinase"/>
</dbReference>
<feature type="domain" description="Histidine kinase" evidence="16">
    <location>
        <begin position="241"/>
        <end position="452"/>
    </location>
</feature>
<keyword evidence="7" id="KW-0808">Transferase</keyword>
<evidence type="ECO:0000259" key="16">
    <source>
        <dbReference type="PROSITE" id="PS50109"/>
    </source>
</evidence>
<dbReference type="InterPro" id="IPR038421">
    <property type="entry name" value="RisS_PPD_sf"/>
</dbReference>
<evidence type="ECO:0000256" key="14">
    <source>
        <dbReference type="ARBA" id="ARBA00023136"/>
    </source>
</evidence>
<dbReference type="Pfam" id="PF00512">
    <property type="entry name" value="HisKA"/>
    <property type="match status" value="1"/>
</dbReference>
<keyword evidence="19" id="KW-1185">Reference proteome</keyword>
<dbReference type="Proteomes" id="UP000637632">
    <property type="component" value="Unassembled WGS sequence"/>
</dbReference>
<dbReference type="PROSITE" id="PS50885">
    <property type="entry name" value="HAMP"/>
    <property type="match status" value="1"/>
</dbReference>
<feature type="transmembrane region" description="Helical" evidence="15">
    <location>
        <begin position="15"/>
        <end position="36"/>
    </location>
</feature>
<dbReference type="Gene3D" id="1.10.287.130">
    <property type="match status" value="1"/>
</dbReference>
<accession>A0ABR6XD14</accession>
<dbReference type="CDD" id="cd00082">
    <property type="entry name" value="HisKA"/>
    <property type="match status" value="1"/>
</dbReference>
<evidence type="ECO:0000256" key="12">
    <source>
        <dbReference type="ARBA" id="ARBA00022989"/>
    </source>
</evidence>
<keyword evidence="9" id="KW-0547">Nucleotide-binding</keyword>
<evidence type="ECO:0000256" key="6">
    <source>
        <dbReference type="ARBA" id="ARBA00022553"/>
    </source>
</evidence>